<evidence type="ECO:0000256" key="3">
    <source>
        <dbReference type="ARBA" id="ARBA00022031"/>
    </source>
</evidence>
<evidence type="ECO:0000256" key="5">
    <source>
        <dbReference type="ARBA" id="ARBA00022692"/>
    </source>
</evidence>
<dbReference type="GO" id="GO:0015293">
    <property type="term" value="F:symporter activity"/>
    <property type="evidence" value="ECO:0007669"/>
    <property type="project" value="InterPro"/>
</dbReference>
<evidence type="ECO:0000256" key="4">
    <source>
        <dbReference type="ARBA" id="ARBA00022448"/>
    </source>
</evidence>
<feature type="transmembrane region" description="Helical" evidence="10">
    <location>
        <begin position="34"/>
        <end position="52"/>
    </location>
</feature>
<dbReference type="PANTHER" id="PTHR42865">
    <property type="entry name" value="PROTON/GLUTAMATE-ASPARTATE SYMPORTER"/>
    <property type="match status" value="1"/>
</dbReference>
<feature type="transmembrane region" description="Helical" evidence="10">
    <location>
        <begin position="330"/>
        <end position="359"/>
    </location>
</feature>
<keyword evidence="6" id="KW-0029">Amino-acid transport</keyword>
<feature type="transmembrane region" description="Helical" evidence="10">
    <location>
        <begin position="72"/>
        <end position="93"/>
    </location>
</feature>
<dbReference type="EMBL" id="LT634362">
    <property type="protein sequence ID" value="SFZ88994.1"/>
    <property type="molecule type" value="Genomic_DNA"/>
</dbReference>
<dbReference type="Pfam" id="PF00375">
    <property type="entry name" value="SDF"/>
    <property type="match status" value="1"/>
</dbReference>
<evidence type="ECO:0000256" key="2">
    <source>
        <dbReference type="ARBA" id="ARBA00006148"/>
    </source>
</evidence>
<evidence type="ECO:0000256" key="6">
    <source>
        <dbReference type="ARBA" id="ARBA00022970"/>
    </source>
</evidence>
<sequence length="463" mass="48775">MVVLTVLNFLLGAALIGVLLWFKFHFHWSFSRRVLIALALAVIYGFYLHQVYGPDSFITKNSVDYLNIIGGAYVNLLQMIAIPLIFICIVAAFTRLQLKTNVAKIGGWIVGMLVSTAALAGAVGLVTAFFFKLDAKNIAQTTSTLHTASKLQQQYTGGENALSLPEKVVQIIPTNPFLDLTGSRAGATVGVVIFAAFLGVAYLLVKKQKAGAAKTFADLIEAIYEVIMQVVRMILKLTPYGVFTVMSATIAKSELNAVLKLGMFFVAVYAAIAIMFLIHLVILMLCGINPVKYVKNALPVLIFAFTTRSSAGALSMNIQTQESVGVPSGIAGFAASFGTAIGQNGCAGIYPAMLIFLTAPTVGINPMSPGFFFTALAVIAISSFGVAGVGGGGTFDAIIVLSTLGLPVGLAGVMISIEPLIDMGRTTLNVNGSMVAGVVASKATNNLGELDSNVTISEDDFSL</sequence>
<comment type="similarity">
    <text evidence="2">Belongs to the dicarboxylate/amino acid:cation symporter (DAACS) (TC 2.A.23) family.</text>
</comment>
<dbReference type="InterPro" id="IPR001991">
    <property type="entry name" value="Na-dicarboxylate_symporter"/>
</dbReference>
<accession>A0A1K2I9B3</accession>
<dbReference type="InterPro" id="IPR036458">
    <property type="entry name" value="Na:dicarbo_symporter_sf"/>
</dbReference>
<dbReference type="GO" id="GO:0005886">
    <property type="term" value="C:plasma membrane"/>
    <property type="evidence" value="ECO:0007669"/>
    <property type="project" value="TreeGrafter"/>
</dbReference>
<keyword evidence="7 10" id="KW-1133">Transmembrane helix</keyword>
<comment type="subcellular location">
    <subcellularLocation>
        <location evidence="1">Membrane</location>
        <topology evidence="1">Multi-pass membrane protein</topology>
    </subcellularLocation>
</comment>
<dbReference type="AlphaFoldDB" id="A0A1K2I9B3"/>
<name>A0A1K2I9B3_9LACO</name>
<dbReference type="PRINTS" id="PR00173">
    <property type="entry name" value="EDTRNSPORT"/>
</dbReference>
<feature type="transmembrane region" description="Helical" evidence="10">
    <location>
        <begin position="397"/>
        <end position="417"/>
    </location>
</feature>
<proteinExistence type="inferred from homology"/>
<evidence type="ECO:0000256" key="9">
    <source>
        <dbReference type="ARBA" id="ARBA00031293"/>
    </source>
</evidence>
<feature type="transmembrane region" description="Helical" evidence="10">
    <location>
        <begin position="263"/>
        <end position="285"/>
    </location>
</feature>
<dbReference type="SUPFAM" id="SSF118215">
    <property type="entry name" value="Proton glutamate symport protein"/>
    <property type="match status" value="1"/>
</dbReference>
<feature type="transmembrane region" description="Helical" evidence="10">
    <location>
        <begin position="233"/>
        <end position="251"/>
    </location>
</feature>
<evidence type="ECO:0000256" key="10">
    <source>
        <dbReference type="SAM" id="Phobius"/>
    </source>
</evidence>
<reference evidence="11" key="1">
    <citation type="submission" date="2016-11" db="EMBL/GenBank/DDBJ databases">
        <authorList>
            <person name="Jaros S."/>
            <person name="Januszkiewicz K."/>
            <person name="Wedrychowicz H."/>
        </authorList>
    </citation>
    <scope>NUCLEOTIDE SEQUENCE</scope>
    <source>
        <strain evidence="11">ACA-DC 565</strain>
    </source>
</reference>
<dbReference type="Gene3D" id="1.10.3860.10">
    <property type="entry name" value="Sodium:dicarboxylate symporter"/>
    <property type="match status" value="1"/>
</dbReference>
<keyword evidence="5 10" id="KW-0812">Transmembrane</keyword>
<keyword evidence="4" id="KW-0813">Transport</keyword>
<feature type="transmembrane region" description="Helical" evidence="10">
    <location>
        <begin position="6"/>
        <end position="22"/>
    </location>
</feature>
<evidence type="ECO:0000256" key="1">
    <source>
        <dbReference type="ARBA" id="ARBA00004141"/>
    </source>
</evidence>
<keyword evidence="8 10" id="KW-0472">Membrane</keyword>
<evidence type="ECO:0000313" key="11">
    <source>
        <dbReference type="EMBL" id="SFZ88994.1"/>
    </source>
</evidence>
<dbReference type="PANTHER" id="PTHR42865:SF5">
    <property type="entry name" value="L-CYSTINE TRANSPORTER TCYP"/>
    <property type="match status" value="1"/>
</dbReference>
<feature type="transmembrane region" description="Helical" evidence="10">
    <location>
        <begin position="105"/>
        <end position="131"/>
    </location>
</feature>
<feature type="transmembrane region" description="Helical" evidence="10">
    <location>
        <begin position="185"/>
        <end position="205"/>
    </location>
</feature>
<organism evidence="11">
    <name type="scientific">Loigolactobacillus rennini</name>
    <dbReference type="NCBI Taxonomy" id="238013"/>
    <lineage>
        <taxon>Bacteria</taxon>
        <taxon>Bacillati</taxon>
        <taxon>Bacillota</taxon>
        <taxon>Bacilli</taxon>
        <taxon>Lactobacillales</taxon>
        <taxon>Lactobacillaceae</taxon>
        <taxon>Loigolactobacillus</taxon>
    </lineage>
</organism>
<gene>
    <name evidence="11" type="ORF">LREN565_2107</name>
</gene>
<evidence type="ECO:0000256" key="7">
    <source>
        <dbReference type="ARBA" id="ARBA00022989"/>
    </source>
</evidence>
<dbReference type="GO" id="GO:0015184">
    <property type="term" value="F:L-cystine transmembrane transporter activity"/>
    <property type="evidence" value="ECO:0007669"/>
    <property type="project" value="TreeGrafter"/>
</dbReference>
<evidence type="ECO:0000256" key="8">
    <source>
        <dbReference type="ARBA" id="ARBA00023136"/>
    </source>
</evidence>
<feature type="transmembrane region" description="Helical" evidence="10">
    <location>
        <begin position="371"/>
        <end position="391"/>
    </location>
</feature>
<protein>
    <recommendedName>
        <fullName evidence="3">L-cystine uptake protein TcyP</fullName>
    </recommendedName>
    <alternativeName>
        <fullName evidence="9">Transporter of cystine TcyP</fullName>
    </alternativeName>
</protein>